<proteinExistence type="inferred from homology"/>
<evidence type="ECO:0000256" key="7">
    <source>
        <dbReference type="SAM" id="Coils"/>
    </source>
</evidence>
<dbReference type="EMBL" id="BAAFRS010000043">
    <property type="protein sequence ID" value="GAB1219821.1"/>
    <property type="molecule type" value="Genomic_DNA"/>
</dbReference>
<feature type="coiled-coil region" evidence="7">
    <location>
        <begin position="22"/>
        <end position="94"/>
    </location>
</feature>
<name>A0ABQ0DAE4_9EUKA</name>
<dbReference type="SUPFAM" id="SSF48439">
    <property type="entry name" value="Protein prenylyltransferase"/>
    <property type="match status" value="1"/>
</dbReference>
<evidence type="ECO:0000256" key="1">
    <source>
        <dbReference type="ARBA" id="ARBA00006734"/>
    </source>
</evidence>
<keyword evidence="9" id="KW-1185">Reference proteome</keyword>
<keyword evidence="2 6" id="KW-0637">Prenyltransferase</keyword>
<evidence type="ECO:0000313" key="9">
    <source>
        <dbReference type="Proteomes" id="UP001628156"/>
    </source>
</evidence>
<reference evidence="8 9" key="1">
    <citation type="journal article" date="2019" name="PLoS Negl. Trop. Dis.">
        <title>Whole genome sequencing of Entamoeba nuttalli reveals mammalian host-related molecular signatures and a novel octapeptide-repeat surface protein.</title>
        <authorList>
            <person name="Tanaka M."/>
            <person name="Makiuchi T."/>
            <person name="Komiyama T."/>
            <person name="Shiina T."/>
            <person name="Osaki K."/>
            <person name="Tachibana H."/>
        </authorList>
    </citation>
    <scope>NUCLEOTIDE SEQUENCE [LARGE SCALE GENOMIC DNA]</scope>
    <source>
        <strain evidence="8 9">P19-061405</strain>
    </source>
</reference>
<comment type="similarity">
    <text evidence="1 6">Belongs to the protein prenyltransferase subunit alpha family.</text>
</comment>
<dbReference type="PROSITE" id="PS51147">
    <property type="entry name" value="PFTA"/>
    <property type="match status" value="4"/>
</dbReference>
<evidence type="ECO:0000256" key="2">
    <source>
        <dbReference type="ARBA" id="ARBA00022602"/>
    </source>
</evidence>
<gene>
    <name evidence="8" type="ORF">ENUP19_0043G0006</name>
</gene>
<dbReference type="EC" id="2.5.1.60" evidence="6"/>
<keyword evidence="7" id="KW-0175">Coiled coil</keyword>
<dbReference type="PANTHER" id="PTHR11129">
    <property type="entry name" value="PROTEIN FARNESYLTRANSFERASE ALPHA SUBUNIT/RAB GERANYLGERANYL TRANSFERASE ALPHA SUBUNIT"/>
    <property type="match status" value="1"/>
</dbReference>
<keyword evidence="3 6" id="KW-0808">Transferase</keyword>
<evidence type="ECO:0000256" key="4">
    <source>
        <dbReference type="ARBA" id="ARBA00022737"/>
    </source>
</evidence>
<dbReference type="InterPro" id="IPR002088">
    <property type="entry name" value="Prenyl_trans_a"/>
</dbReference>
<sequence length="324" mass="38938">MKSSNSSIHGITKAEKIQIEAAKETQNKIKIFNELKEKYRNKAGSLEEQLKLNSELLTISSQDYQYWNERKEMIEELLKKEENENDKILSYELELTMNLLPKNSKSYVIWYHRKWSISKMEHPKFEIERELCAKMIGKDSRNFHCWGYYLWILEQGKISQEEDLKFITDSINNNFSNYSAWHHRSVIFSSYNNLQLEKVIESEFTLLLNAFYIEPNDQSAWIYYRWLLGTGMKCYNELNKKEEWMNILKEQFNKIKELNEIEPNSKWVLFTMVELYQITKKIDSTIELLSNEEVKDFIKTLQRVDSMRSGYYKELEKDLLLIQI</sequence>
<accession>A0ABQ0DAE4</accession>
<dbReference type="PANTHER" id="PTHR11129:SF2">
    <property type="entry name" value="GERANYLGERANYL TRANSFERASE TYPE-2 SUBUNIT ALPHA"/>
    <property type="match status" value="1"/>
</dbReference>
<comment type="catalytic activity">
    <reaction evidence="5 6">
        <text>geranylgeranyl diphosphate + L-cysteinyl-[protein] = S-geranylgeranyl-L-cysteinyl-[protein] + diphosphate</text>
        <dbReference type="Rhea" id="RHEA:21240"/>
        <dbReference type="Rhea" id="RHEA-COMP:10131"/>
        <dbReference type="Rhea" id="RHEA-COMP:11537"/>
        <dbReference type="ChEBI" id="CHEBI:29950"/>
        <dbReference type="ChEBI" id="CHEBI:33019"/>
        <dbReference type="ChEBI" id="CHEBI:57533"/>
        <dbReference type="ChEBI" id="CHEBI:86021"/>
        <dbReference type="EC" id="2.5.1.60"/>
    </reaction>
</comment>
<keyword evidence="4" id="KW-0677">Repeat</keyword>
<comment type="function">
    <text evidence="6">Catalyzes the transfer of a geranyl-geranyl moiety from geranyl-geranyl pyrophosphate to cysteines occuring in specific C-terminal amino acid sequences.</text>
</comment>
<comment type="caution">
    <text evidence="8">The sequence shown here is derived from an EMBL/GenBank/DDBJ whole genome shotgun (WGS) entry which is preliminary data.</text>
</comment>
<evidence type="ECO:0000256" key="6">
    <source>
        <dbReference type="RuleBase" id="RU367120"/>
    </source>
</evidence>
<organism evidence="8 9">
    <name type="scientific">Entamoeba nuttalli</name>
    <dbReference type="NCBI Taxonomy" id="412467"/>
    <lineage>
        <taxon>Eukaryota</taxon>
        <taxon>Amoebozoa</taxon>
        <taxon>Evosea</taxon>
        <taxon>Archamoebae</taxon>
        <taxon>Mastigamoebida</taxon>
        <taxon>Entamoebidae</taxon>
        <taxon>Entamoeba</taxon>
    </lineage>
</organism>
<evidence type="ECO:0000256" key="3">
    <source>
        <dbReference type="ARBA" id="ARBA00022679"/>
    </source>
</evidence>
<evidence type="ECO:0000313" key="8">
    <source>
        <dbReference type="EMBL" id="GAB1219821.1"/>
    </source>
</evidence>
<protein>
    <recommendedName>
        <fullName evidence="6">Geranylgeranyl transferase type-2 subunit alpha</fullName>
        <ecNumber evidence="6">2.5.1.60</ecNumber>
    </recommendedName>
    <alternativeName>
        <fullName evidence="6">Geranylgeranyl transferase type II subunit alpha</fullName>
    </alternativeName>
</protein>
<dbReference type="Proteomes" id="UP001628156">
    <property type="component" value="Unassembled WGS sequence"/>
</dbReference>
<dbReference type="Gene3D" id="1.25.40.120">
    <property type="entry name" value="Protein prenylyltransferase"/>
    <property type="match status" value="1"/>
</dbReference>
<dbReference type="Pfam" id="PF01239">
    <property type="entry name" value="PPTA"/>
    <property type="match status" value="4"/>
</dbReference>
<evidence type="ECO:0000256" key="5">
    <source>
        <dbReference type="ARBA" id="ARBA00047658"/>
    </source>
</evidence>